<feature type="domain" description="RNA polymerase N-terminal" evidence="7">
    <location>
        <begin position="29"/>
        <end position="189"/>
    </location>
</feature>
<dbReference type="WBParaSite" id="TASK_0000294301-mRNA-1">
    <property type="protein sequence ID" value="TASK_0000294301-mRNA-1"/>
    <property type="gene ID" value="TASK_0000294301"/>
</dbReference>
<dbReference type="EMBL" id="UYRS01004230">
    <property type="protein sequence ID" value="VDK26673.1"/>
    <property type="molecule type" value="Genomic_DNA"/>
</dbReference>
<accession>A0A0R3VZU9</accession>
<dbReference type="PANTHER" id="PTHR19376:SF11">
    <property type="entry name" value="DNA-DIRECTED RNA POLYMERASE I SUBUNIT RPA1"/>
    <property type="match status" value="1"/>
</dbReference>
<keyword evidence="9" id="KW-1185">Reference proteome</keyword>
<evidence type="ECO:0000313" key="9">
    <source>
        <dbReference type="Proteomes" id="UP000282613"/>
    </source>
</evidence>
<evidence type="ECO:0000256" key="2">
    <source>
        <dbReference type="ARBA" id="ARBA00012418"/>
    </source>
</evidence>
<evidence type="ECO:0000256" key="5">
    <source>
        <dbReference type="ARBA" id="ARBA00022695"/>
    </source>
</evidence>
<evidence type="ECO:0000256" key="3">
    <source>
        <dbReference type="ARBA" id="ARBA00022478"/>
    </source>
</evidence>
<reference evidence="8 9" key="2">
    <citation type="submission" date="2018-11" db="EMBL/GenBank/DDBJ databases">
        <authorList>
            <consortium name="Pathogen Informatics"/>
        </authorList>
    </citation>
    <scope>NUCLEOTIDE SEQUENCE [LARGE SCALE GENOMIC DNA]</scope>
</reference>
<evidence type="ECO:0000256" key="4">
    <source>
        <dbReference type="ARBA" id="ARBA00022679"/>
    </source>
</evidence>
<dbReference type="Pfam" id="PF00623">
    <property type="entry name" value="RNA_pol_Rpb1_2"/>
    <property type="match status" value="1"/>
</dbReference>
<dbReference type="GO" id="GO:0006351">
    <property type="term" value="P:DNA-templated transcription"/>
    <property type="evidence" value="ECO:0007669"/>
    <property type="project" value="InterPro"/>
</dbReference>
<reference evidence="10" key="1">
    <citation type="submission" date="2017-02" db="UniProtKB">
        <authorList>
            <consortium name="WormBaseParasite"/>
        </authorList>
    </citation>
    <scope>IDENTIFICATION</scope>
</reference>
<evidence type="ECO:0000256" key="6">
    <source>
        <dbReference type="ARBA" id="ARBA00023163"/>
    </source>
</evidence>
<dbReference type="InterPro" id="IPR045867">
    <property type="entry name" value="DNA-dir_RpoC_beta_prime"/>
</dbReference>
<dbReference type="InterPro" id="IPR006592">
    <property type="entry name" value="RNA_pol_N"/>
</dbReference>
<dbReference type="OrthoDB" id="35661at2759"/>
<dbReference type="GO" id="GO:0003899">
    <property type="term" value="F:DNA-directed RNA polymerase activity"/>
    <property type="evidence" value="ECO:0007669"/>
    <property type="project" value="UniProtKB-EC"/>
</dbReference>
<evidence type="ECO:0000259" key="7">
    <source>
        <dbReference type="SMART" id="SM00663"/>
    </source>
</evidence>
<dbReference type="Gene3D" id="2.40.40.20">
    <property type="match status" value="1"/>
</dbReference>
<keyword evidence="4" id="KW-0808">Transferase</keyword>
<dbReference type="PANTHER" id="PTHR19376">
    <property type="entry name" value="DNA-DIRECTED RNA POLYMERASE"/>
    <property type="match status" value="1"/>
</dbReference>
<dbReference type="GO" id="GO:0003677">
    <property type="term" value="F:DNA binding"/>
    <property type="evidence" value="ECO:0007669"/>
    <property type="project" value="InterPro"/>
</dbReference>
<protein>
    <recommendedName>
        <fullName evidence="2">DNA-directed RNA polymerase</fullName>
        <ecNumber evidence="2">2.7.7.6</ecNumber>
    </recommendedName>
</protein>
<dbReference type="GO" id="GO:0005736">
    <property type="term" value="C:RNA polymerase I complex"/>
    <property type="evidence" value="ECO:0007669"/>
    <property type="project" value="TreeGrafter"/>
</dbReference>
<evidence type="ECO:0000313" key="10">
    <source>
        <dbReference type="WBParaSite" id="TASK_0000294301-mRNA-1"/>
    </source>
</evidence>
<name>A0A0R3VZU9_TAEAS</name>
<dbReference type="InterPro" id="IPR000722">
    <property type="entry name" value="RNA_pol_asu"/>
</dbReference>
<keyword evidence="6" id="KW-0804">Transcription</keyword>
<evidence type="ECO:0000313" key="8">
    <source>
        <dbReference type="EMBL" id="VDK26673.1"/>
    </source>
</evidence>
<dbReference type="Proteomes" id="UP000282613">
    <property type="component" value="Unassembled WGS sequence"/>
</dbReference>
<sequence>MVCSLAYEHPATALFSRVIKRAAALRQIAEYVKENNLVTSQGLPKTSGRGSLAKQLQQVQLGENGLVGHSIAPGLMTAERAAAALQASVIFLQASVNAVFDVNTSVLPTGFEPRLRKTAYTVPLPGLKQRLEKKQGLFRMHMMGKRVNYACRSVISPDPNLRVFEVGVVFPVHMQLSYTPTIGRLVFHT</sequence>
<keyword evidence="3" id="KW-0240">DNA-directed RNA polymerase</keyword>
<proteinExistence type="inferred from homology"/>
<evidence type="ECO:0000256" key="1">
    <source>
        <dbReference type="ARBA" id="ARBA00006460"/>
    </source>
</evidence>
<dbReference type="SMART" id="SM00663">
    <property type="entry name" value="RPOLA_N"/>
    <property type="match status" value="1"/>
</dbReference>
<organism evidence="10">
    <name type="scientific">Taenia asiatica</name>
    <name type="common">Asian tapeworm</name>
    <dbReference type="NCBI Taxonomy" id="60517"/>
    <lineage>
        <taxon>Eukaryota</taxon>
        <taxon>Metazoa</taxon>
        <taxon>Spiralia</taxon>
        <taxon>Lophotrochozoa</taxon>
        <taxon>Platyhelminthes</taxon>
        <taxon>Cestoda</taxon>
        <taxon>Eucestoda</taxon>
        <taxon>Cyclophyllidea</taxon>
        <taxon>Taeniidae</taxon>
        <taxon>Taenia</taxon>
    </lineage>
</organism>
<dbReference type="SUPFAM" id="SSF64484">
    <property type="entry name" value="beta and beta-prime subunits of DNA dependent RNA-polymerase"/>
    <property type="match status" value="1"/>
</dbReference>
<gene>
    <name evidence="8" type="ORF">TASK_LOCUS2943</name>
</gene>
<dbReference type="STRING" id="60517.A0A0R3VZU9"/>
<comment type="similarity">
    <text evidence="1">Belongs to the RNA polymerase beta' chain family.</text>
</comment>
<dbReference type="AlphaFoldDB" id="A0A0R3VZU9"/>
<keyword evidence="5" id="KW-0548">Nucleotidyltransferase</keyword>
<dbReference type="EC" id="2.7.7.6" evidence="2"/>